<dbReference type="InterPro" id="IPR013011">
    <property type="entry name" value="PTS_EIIB_2"/>
</dbReference>
<dbReference type="InterPro" id="IPR016152">
    <property type="entry name" value="PTrfase/Anion_transptr"/>
</dbReference>
<dbReference type="EMBL" id="RZTZ01000007">
    <property type="protein sequence ID" value="RVT60175.1"/>
    <property type="molecule type" value="Genomic_DNA"/>
</dbReference>
<comment type="function">
    <text evidence="9">The phosphoenolpyruvate-dependent sugar phosphotransferase system (sugar PTS), a major carbohydrate active transport system, catalyzes the phosphorylation of incoming sugar substrates concomitantly with their translocation across the cell membrane. The enzyme II UlaABC PTS system is involved in ascorbate transport.</text>
</comment>
<feature type="domain" description="PRD" evidence="15">
    <location>
        <begin position="225"/>
        <end position="326"/>
    </location>
</feature>
<evidence type="ECO:0000256" key="11">
    <source>
        <dbReference type="ARBA" id="ARBA00042072"/>
    </source>
</evidence>
<accession>A0A3S2X7D0</accession>
<dbReference type="PROSITE" id="PS51099">
    <property type="entry name" value="PTS_EIIB_TYPE_2"/>
    <property type="match status" value="1"/>
</dbReference>
<dbReference type="Pfam" id="PF05043">
    <property type="entry name" value="Mga"/>
    <property type="match status" value="1"/>
</dbReference>
<evidence type="ECO:0000256" key="7">
    <source>
        <dbReference type="ARBA" id="ARBA00022777"/>
    </source>
</evidence>
<dbReference type="GO" id="GO:0005737">
    <property type="term" value="C:cytoplasm"/>
    <property type="evidence" value="ECO:0007669"/>
    <property type="project" value="UniProtKB-SubCell"/>
</dbReference>
<keyword evidence="12" id="KW-0175">Coiled coil</keyword>
<dbReference type="SUPFAM" id="SSF52794">
    <property type="entry name" value="PTS system IIB component-like"/>
    <property type="match status" value="1"/>
</dbReference>
<comment type="caution">
    <text evidence="16">The sequence shown here is derived from an EMBL/GenBank/DDBJ whole genome shotgun (WGS) entry which is preliminary data.</text>
</comment>
<dbReference type="PROSITE" id="PS51094">
    <property type="entry name" value="PTS_EIIA_TYPE_2"/>
    <property type="match status" value="1"/>
</dbReference>
<dbReference type="Gene3D" id="3.40.930.10">
    <property type="entry name" value="Mannitol-specific EII, Chain A"/>
    <property type="match status" value="1"/>
</dbReference>
<evidence type="ECO:0000313" key="16">
    <source>
        <dbReference type="EMBL" id="RVT60175.1"/>
    </source>
</evidence>
<evidence type="ECO:0000256" key="4">
    <source>
        <dbReference type="ARBA" id="ARBA00022553"/>
    </source>
</evidence>
<dbReference type="GO" id="GO:0016301">
    <property type="term" value="F:kinase activity"/>
    <property type="evidence" value="ECO:0007669"/>
    <property type="project" value="UniProtKB-KW"/>
</dbReference>
<sequence>MITIHFYVNQYTIRKVGMKWGLLDRLLTVTIRNNKEVLNVYMDKRSMQILQEIINDPKTNLSALEKKLVLNRRQINYSLEKINNWVREMNHPKIERTKTGNFLVPSTLIHLLPINNDDLDLVVETYILSEKERISVILIMLLCREEDLSLHHLVSALGLGKNTILRTISAAQAELENYNLKINYSRQKGYRITGKEYDKRRLLVMVIQSILSFFNGEKILLSYSGLVESEVEDLREKLEHIEVYLSIKFTDERFLALPYIIAVWKKRVNMGKIIEPNFHIDFLDLKDTKEYLAVMQVFAKLDNIPPKEQLFLTLQLLTMNVSSSQVLNDDKLLDLKAALLEMVNIIEKGSAIDVPNKHELIDKLYLHFKPAYYRIKYNLGLVNSMSIEFDEKLEDLHEIVKLSTRPVETILGCSIPESENTFLTMIVGGWLIQYGVQFNQKKVAAVVCPNGVSVSKLLQVNLRSIFPEFLFLEAMSHRDFSNYKGKMDILFTTHRLPTSIQQFIVPTVLNERERAELRKRVLHEKYGSVPIHVNVHELLKVVSEYAEIKNPEGLLKGLNNYLNKYNPVSEASDEVKTRLTLKDLINVKTITTCDKVNDWKEAIWLASEPLLNNQSIGVNYVEAMIEQYQNDSSYIMLAKNMAIPHSNPKNEVYKVGMSFLKLKEPVRFSGNHSVNLICVIAAVDKEQHIKPILQLRRLAESQKDINKILKAETKEEIVAIIEKFSNVSTKEW</sequence>
<dbReference type="GO" id="GO:0009401">
    <property type="term" value="P:phosphoenolpyruvate-dependent sugar phosphotransferase system"/>
    <property type="evidence" value="ECO:0007669"/>
    <property type="project" value="UniProtKB-KW"/>
</dbReference>
<evidence type="ECO:0000313" key="17">
    <source>
        <dbReference type="Proteomes" id="UP000288024"/>
    </source>
</evidence>
<dbReference type="InterPro" id="IPR002178">
    <property type="entry name" value="PTS_EIIA_type-2_dom"/>
</dbReference>
<dbReference type="AlphaFoldDB" id="A0A3S2X7D0"/>
<dbReference type="Proteomes" id="UP000288024">
    <property type="component" value="Unassembled WGS sequence"/>
</dbReference>
<evidence type="ECO:0000256" key="12">
    <source>
        <dbReference type="SAM" id="Coils"/>
    </source>
</evidence>
<organism evidence="16 17">
    <name type="scientific">Niallia taxi</name>
    <dbReference type="NCBI Taxonomy" id="2499688"/>
    <lineage>
        <taxon>Bacteria</taxon>
        <taxon>Bacillati</taxon>
        <taxon>Bacillota</taxon>
        <taxon>Bacilli</taxon>
        <taxon>Bacillales</taxon>
        <taxon>Bacillaceae</taxon>
        <taxon>Niallia</taxon>
    </lineage>
</organism>
<dbReference type="SUPFAM" id="SSF55804">
    <property type="entry name" value="Phoshotransferase/anion transport protein"/>
    <property type="match status" value="1"/>
</dbReference>
<evidence type="ECO:0000256" key="8">
    <source>
        <dbReference type="ARBA" id="ARBA00023159"/>
    </source>
</evidence>
<dbReference type="PANTHER" id="PTHR36203:SF1">
    <property type="entry name" value="ASCORBATE-SPECIFIC PTS SYSTEM EIIA COMPONENT"/>
    <property type="match status" value="1"/>
</dbReference>
<keyword evidence="4" id="KW-0597">Phosphoprotein</keyword>
<evidence type="ECO:0000256" key="6">
    <source>
        <dbReference type="ARBA" id="ARBA00022683"/>
    </source>
</evidence>
<dbReference type="Pfam" id="PF00359">
    <property type="entry name" value="PTS_EIIA_2"/>
    <property type="match status" value="1"/>
</dbReference>
<dbReference type="CDD" id="cd05568">
    <property type="entry name" value="PTS_IIB_bgl_like"/>
    <property type="match status" value="1"/>
</dbReference>
<dbReference type="PANTHER" id="PTHR36203">
    <property type="entry name" value="ASCORBATE-SPECIFIC PTS SYSTEM EIIA COMPONENT"/>
    <property type="match status" value="1"/>
</dbReference>
<keyword evidence="6" id="KW-0598">Phosphotransferase system</keyword>
<dbReference type="GO" id="GO:0008982">
    <property type="term" value="F:protein-N(PI)-phosphohistidine-sugar phosphotransferase activity"/>
    <property type="evidence" value="ECO:0007669"/>
    <property type="project" value="InterPro"/>
</dbReference>
<reference evidence="16 17" key="1">
    <citation type="submission" date="2019-01" db="EMBL/GenBank/DDBJ databases">
        <title>Bacillus sp. M5HDSG1-1, whole genome shotgun sequence.</title>
        <authorList>
            <person name="Tuo L."/>
        </authorList>
    </citation>
    <scope>NUCLEOTIDE SEQUENCE [LARGE SCALE GENOMIC DNA]</scope>
    <source>
        <strain evidence="16 17">M5HDSG1-1</strain>
    </source>
</reference>
<keyword evidence="3" id="KW-0963">Cytoplasm</keyword>
<evidence type="ECO:0000256" key="1">
    <source>
        <dbReference type="ARBA" id="ARBA00004496"/>
    </source>
</evidence>
<dbReference type="Pfam" id="PF00874">
    <property type="entry name" value="PRD"/>
    <property type="match status" value="1"/>
</dbReference>
<evidence type="ECO:0000256" key="2">
    <source>
        <dbReference type="ARBA" id="ARBA00022448"/>
    </source>
</evidence>
<dbReference type="Gene3D" id="1.10.1790.10">
    <property type="entry name" value="PRD domain"/>
    <property type="match status" value="1"/>
</dbReference>
<evidence type="ECO:0000256" key="5">
    <source>
        <dbReference type="ARBA" id="ARBA00022679"/>
    </source>
</evidence>
<keyword evidence="7" id="KW-0418">Kinase</keyword>
<keyword evidence="5" id="KW-0808">Transferase</keyword>
<protein>
    <recommendedName>
        <fullName evidence="10">Ascorbate-specific PTS system EIIA component</fullName>
    </recommendedName>
    <alternativeName>
        <fullName evidence="11">Ascorbate-specific phosphotransferase enzyme IIA component</fullName>
    </alternativeName>
</protein>
<feature type="domain" description="PTS EIIA type-2" evidence="13">
    <location>
        <begin position="583"/>
        <end position="724"/>
    </location>
</feature>
<keyword evidence="17" id="KW-1185">Reference proteome</keyword>
<evidence type="ECO:0000256" key="3">
    <source>
        <dbReference type="ARBA" id="ARBA00022490"/>
    </source>
</evidence>
<evidence type="ECO:0000259" key="14">
    <source>
        <dbReference type="PROSITE" id="PS51099"/>
    </source>
</evidence>
<dbReference type="GO" id="GO:0006355">
    <property type="term" value="P:regulation of DNA-templated transcription"/>
    <property type="evidence" value="ECO:0007669"/>
    <property type="project" value="InterPro"/>
</dbReference>
<dbReference type="InterPro" id="IPR051351">
    <property type="entry name" value="Ascorbate-PTS_EIIA_comp"/>
</dbReference>
<evidence type="ECO:0000259" key="13">
    <source>
        <dbReference type="PROSITE" id="PS51094"/>
    </source>
</evidence>
<evidence type="ECO:0000256" key="10">
    <source>
        <dbReference type="ARBA" id="ARBA00041175"/>
    </source>
</evidence>
<name>A0A3S2X7D0_9BACI</name>
<dbReference type="InterPro" id="IPR007737">
    <property type="entry name" value="Mga_HTH"/>
</dbReference>
<dbReference type="PROSITE" id="PS51372">
    <property type="entry name" value="PRD_2"/>
    <property type="match status" value="2"/>
</dbReference>
<feature type="coiled-coil region" evidence="12">
    <location>
        <begin position="161"/>
        <end position="188"/>
    </location>
</feature>
<keyword evidence="2" id="KW-0813">Transport</keyword>
<dbReference type="InterPro" id="IPR036095">
    <property type="entry name" value="PTS_EIIB-like_sf"/>
</dbReference>
<evidence type="ECO:0000256" key="9">
    <source>
        <dbReference type="ARBA" id="ARBA00037387"/>
    </source>
</evidence>
<keyword evidence="8" id="KW-0010">Activator</keyword>
<dbReference type="InterPro" id="IPR011608">
    <property type="entry name" value="PRD"/>
</dbReference>
<proteinExistence type="predicted"/>
<gene>
    <name evidence="16" type="ORF">EM808_17150</name>
</gene>
<dbReference type="CDD" id="cd00211">
    <property type="entry name" value="PTS_IIA_fru"/>
    <property type="match status" value="1"/>
</dbReference>
<dbReference type="SUPFAM" id="SSF63520">
    <property type="entry name" value="PTS-regulatory domain, PRD"/>
    <property type="match status" value="2"/>
</dbReference>
<comment type="subcellular location">
    <subcellularLocation>
        <location evidence="1">Cytoplasm</location>
    </subcellularLocation>
</comment>
<evidence type="ECO:0000259" key="15">
    <source>
        <dbReference type="PROSITE" id="PS51372"/>
    </source>
</evidence>
<dbReference type="InterPro" id="IPR036634">
    <property type="entry name" value="PRD_sf"/>
</dbReference>
<feature type="domain" description="PTS EIIB type-2" evidence="14">
    <location>
        <begin position="442"/>
        <end position="529"/>
    </location>
</feature>
<feature type="domain" description="PRD" evidence="15">
    <location>
        <begin position="330"/>
        <end position="437"/>
    </location>
</feature>